<accession>C7RQ79</accession>
<dbReference type="OrthoDB" id="9811720at2"/>
<dbReference type="InterPro" id="IPR051257">
    <property type="entry name" value="Diverse_CBS-Domain"/>
</dbReference>
<protein>
    <submittedName>
        <fullName evidence="4">CBS domain containing membrane protein</fullName>
    </submittedName>
</protein>
<name>C7RQ79_ACCRE</name>
<dbReference type="InterPro" id="IPR000644">
    <property type="entry name" value="CBS_dom"/>
</dbReference>
<dbReference type="Pfam" id="PF00571">
    <property type="entry name" value="CBS"/>
    <property type="match status" value="2"/>
</dbReference>
<dbReference type="SMART" id="SM00116">
    <property type="entry name" value="CBS"/>
    <property type="match status" value="2"/>
</dbReference>
<dbReference type="SUPFAM" id="SSF54631">
    <property type="entry name" value="CBS-domain pair"/>
    <property type="match status" value="1"/>
</dbReference>
<evidence type="ECO:0000259" key="3">
    <source>
        <dbReference type="PROSITE" id="PS51371"/>
    </source>
</evidence>
<proteinExistence type="predicted"/>
<feature type="domain" description="CBS" evidence="3">
    <location>
        <begin position="143"/>
        <end position="201"/>
    </location>
</feature>
<evidence type="ECO:0000256" key="2">
    <source>
        <dbReference type="PROSITE-ProRule" id="PRU00703"/>
    </source>
</evidence>
<dbReference type="eggNOG" id="COG0517">
    <property type="taxonomic scope" value="Bacteria"/>
</dbReference>
<feature type="domain" description="CBS" evidence="3">
    <location>
        <begin position="74"/>
        <end position="131"/>
    </location>
</feature>
<keyword evidence="1 2" id="KW-0129">CBS domain</keyword>
<dbReference type="STRING" id="522306.CAP2UW1_4245"/>
<evidence type="ECO:0000256" key="1">
    <source>
        <dbReference type="ARBA" id="ARBA00023122"/>
    </source>
</evidence>
<organism evidence="4">
    <name type="scientific">Accumulibacter regalis</name>
    <dbReference type="NCBI Taxonomy" id="522306"/>
    <lineage>
        <taxon>Bacteria</taxon>
        <taxon>Pseudomonadati</taxon>
        <taxon>Pseudomonadota</taxon>
        <taxon>Betaproteobacteria</taxon>
        <taxon>Candidatus Accumulibacter</taxon>
    </lineage>
</organism>
<dbReference type="EMBL" id="CP001715">
    <property type="protein sequence ID" value="ACV37486.1"/>
    <property type="molecule type" value="Genomic_DNA"/>
</dbReference>
<dbReference type="HOGENOM" id="CLU_108399_0_0_4"/>
<sequence>MFSVYGLSGPIYQGTFEGLKEVAGVYRGTPVRPIDQDEPPPVFSVPVAQAVSAYREMLRSDPERGPLYHAYQIMQRQIVSVTSTDAVERAWRILLERRIHQAPVLDPTYRLVGIVSERDLLTVLNVEEGRVRDALARQVSDVMTTPVVSADPITDIRRIAWVMLEHQVDGVPIVNDTQALVGFVSRSDILRAIITDPPLSLWR</sequence>
<dbReference type="AlphaFoldDB" id="C7RQ79"/>
<reference evidence="4" key="2">
    <citation type="submission" date="2009-09" db="EMBL/GenBank/DDBJ databases">
        <title>Complete sequence of chromosome of Candidatus Accumulibacter phosphatis clade IIA str. UW-1.</title>
        <authorList>
            <consortium name="US DOE Joint Genome Institute"/>
            <person name="Martin H.G."/>
            <person name="Ivanova N."/>
            <person name="Kunin V."/>
            <person name="Warnecke F."/>
            <person name="Barry K."/>
            <person name="He S."/>
            <person name="Salamov A."/>
            <person name="Szeto E."/>
            <person name="Dalin E."/>
            <person name="Pangilinan J.L."/>
            <person name="Lapidus A."/>
            <person name="Lowry S."/>
            <person name="Kyrpides N.C."/>
            <person name="McMahon K.D."/>
            <person name="Hugenholtz P."/>
        </authorList>
    </citation>
    <scope>NUCLEOTIDE SEQUENCE [LARGE SCALE GENOMIC DNA]</scope>
    <source>
        <strain evidence="4">UW-1</strain>
    </source>
</reference>
<dbReference type="PROSITE" id="PS51371">
    <property type="entry name" value="CBS"/>
    <property type="match status" value="2"/>
</dbReference>
<dbReference type="Gene3D" id="3.10.580.10">
    <property type="entry name" value="CBS-domain"/>
    <property type="match status" value="1"/>
</dbReference>
<reference evidence="4" key="1">
    <citation type="submission" date="2009-08" db="EMBL/GenBank/DDBJ databases">
        <authorList>
            <consortium name="US DOE Joint Genome Institute"/>
            <person name="Lucas S."/>
            <person name="Copeland A."/>
            <person name="Lapidus A."/>
            <person name="Glavina del Rio T."/>
            <person name="Dalin E."/>
            <person name="Tice H."/>
            <person name="Bruce D."/>
            <person name="Barry K."/>
            <person name="Pitluck S."/>
            <person name="Lowry S."/>
            <person name="Larimer F."/>
            <person name="Land M."/>
            <person name="Hauser L."/>
            <person name="Kyrpides N."/>
            <person name="Ivanova N."/>
            <person name="McMahon K.D."/>
            <person name="Hugenholtz P."/>
        </authorList>
    </citation>
    <scope>NUCLEOTIDE SEQUENCE</scope>
    <source>
        <strain evidence="4">UW-1</strain>
    </source>
</reference>
<dbReference type="PANTHER" id="PTHR43080">
    <property type="entry name" value="CBS DOMAIN-CONTAINING PROTEIN CBSX3, MITOCHONDRIAL"/>
    <property type="match status" value="1"/>
</dbReference>
<gene>
    <name evidence="4" type="ordered locus">CAP2UW1_4245</name>
</gene>
<dbReference type="PANTHER" id="PTHR43080:SF2">
    <property type="entry name" value="CBS DOMAIN-CONTAINING PROTEIN"/>
    <property type="match status" value="1"/>
</dbReference>
<dbReference type="InterPro" id="IPR046342">
    <property type="entry name" value="CBS_dom_sf"/>
</dbReference>
<dbReference type="KEGG" id="app:CAP2UW1_4245"/>
<evidence type="ECO:0000313" key="4">
    <source>
        <dbReference type="EMBL" id="ACV37486.1"/>
    </source>
</evidence>